<feature type="region of interest" description="Disordered" evidence="9">
    <location>
        <begin position="270"/>
        <end position="290"/>
    </location>
</feature>
<evidence type="ECO:0000256" key="4">
    <source>
        <dbReference type="ARBA" id="ARBA00018370"/>
    </source>
</evidence>
<gene>
    <name evidence="12" type="ORF">SAMN05892877_11393</name>
</gene>
<evidence type="ECO:0000259" key="11">
    <source>
        <dbReference type="PROSITE" id="PS50198"/>
    </source>
</evidence>
<keyword evidence="8 12" id="KW-0413">Isomerase</keyword>
<feature type="domain" description="PpiC" evidence="11">
    <location>
        <begin position="136"/>
        <end position="227"/>
    </location>
</feature>
<dbReference type="PANTHER" id="PTHR47245:SF2">
    <property type="entry name" value="PEPTIDYL-PROLYL CIS-TRANS ISOMERASE HP_0175-RELATED"/>
    <property type="match status" value="1"/>
</dbReference>
<dbReference type="PANTHER" id="PTHR47245">
    <property type="entry name" value="PEPTIDYLPROLYL ISOMERASE"/>
    <property type="match status" value="1"/>
</dbReference>
<dbReference type="Proteomes" id="UP000219167">
    <property type="component" value="Unassembled WGS sequence"/>
</dbReference>
<dbReference type="PROSITE" id="PS01096">
    <property type="entry name" value="PPIC_PPIASE_1"/>
    <property type="match status" value="1"/>
</dbReference>
<organism evidence="12 13">
    <name type="scientific">Rhizobium subbaraonis</name>
    <dbReference type="NCBI Taxonomy" id="908946"/>
    <lineage>
        <taxon>Bacteria</taxon>
        <taxon>Pseudomonadati</taxon>
        <taxon>Pseudomonadota</taxon>
        <taxon>Alphaproteobacteria</taxon>
        <taxon>Hyphomicrobiales</taxon>
        <taxon>Rhizobiaceae</taxon>
        <taxon>Rhizobium/Agrobacterium group</taxon>
        <taxon>Rhizobium</taxon>
    </lineage>
</organism>
<comment type="similarity">
    <text evidence="2">Belongs to the PpiC/parvulin rotamase family.</text>
</comment>
<evidence type="ECO:0000256" key="8">
    <source>
        <dbReference type="PROSITE-ProRule" id="PRU00278"/>
    </source>
</evidence>
<dbReference type="OrthoDB" id="14196at2"/>
<name>A0A285USE2_9HYPH</name>
<keyword evidence="13" id="KW-1185">Reference proteome</keyword>
<dbReference type="InterPro" id="IPR050245">
    <property type="entry name" value="PrsA_foldase"/>
</dbReference>
<evidence type="ECO:0000256" key="6">
    <source>
        <dbReference type="ARBA" id="ARBA00030642"/>
    </source>
</evidence>
<dbReference type="Pfam" id="PF00639">
    <property type="entry name" value="Rotamase"/>
    <property type="match status" value="1"/>
</dbReference>
<dbReference type="SUPFAM" id="SSF109998">
    <property type="entry name" value="Triger factor/SurA peptide-binding domain-like"/>
    <property type="match status" value="1"/>
</dbReference>
<evidence type="ECO:0000256" key="10">
    <source>
        <dbReference type="SAM" id="SignalP"/>
    </source>
</evidence>
<dbReference type="SUPFAM" id="SSF54534">
    <property type="entry name" value="FKBP-like"/>
    <property type="match status" value="1"/>
</dbReference>
<dbReference type="InterPro" id="IPR023058">
    <property type="entry name" value="PPIase_PpiC_CS"/>
</dbReference>
<dbReference type="EC" id="5.2.1.8" evidence="3"/>
<dbReference type="PROSITE" id="PS50198">
    <property type="entry name" value="PPIC_PPIASE_2"/>
    <property type="match status" value="1"/>
</dbReference>
<protein>
    <recommendedName>
        <fullName evidence="4">Parvulin-like PPIase</fullName>
        <ecNumber evidence="3">5.2.1.8</ecNumber>
    </recommendedName>
    <alternativeName>
        <fullName evidence="6">Peptidyl-prolyl cis-trans isomerase plp</fullName>
    </alternativeName>
    <alternativeName>
        <fullName evidence="7">Rotamase plp</fullName>
    </alternativeName>
</protein>
<evidence type="ECO:0000313" key="12">
    <source>
        <dbReference type="EMBL" id="SOC44764.1"/>
    </source>
</evidence>
<dbReference type="InterPro" id="IPR046357">
    <property type="entry name" value="PPIase_dom_sf"/>
</dbReference>
<reference evidence="12 13" key="1">
    <citation type="submission" date="2017-08" db="EMBL/GenBank/DDBJ databases">
        <authorList>
            <person name="de Groot N.N."/>
        </authorList>
    </citation>
    <scope>NUCLEOTIDE SEQUENCE [LARGE SCALE GENOMIC DNA]</scope>
    <source>
        <strain evidence="12 13">JC85</strain>
    </source>
</reference>
<evidence type="ECO:0000256" key="3">
    <source>
        <dbReference type="ARBA" id="ARBA00013194"/>
    </source>
</evidence>
<dbReference type="AlphaFoldDB" id="A0A285USE2"/>
<evidence type="ECO:0000313" key="13">
    <source>
        <dbReference type="Proteomes" id="UP000219167"/>
    </source>
</evidence>
<evidence type="ECO:0000256" key="5">
    <source>
        <dbReference type="ARBA" id="ARBA00023110"/>
    </source>
</evidence>
<evidence type="ECO:0000256" key="7">
    <source>
        <dbReference type="ARBA" id="ARBA00031484"/>
    </source>
</evidence>
<evidence type="ECO:0000256" key="9">
    <source>
        <dbReference type="SAM" id="MobiDB-lite"/>
    </source>
</evidence>
<feature type="chain" id="PRO_5013284330" description="Parvulin-like PPIase" evidence="10">
    <location>
        <begin position="24"/>
        <end position="290"/>
    </location>
</feature>
<dbReference type="Gene3D" id="3.10.50.40">
    <property type="match status" value="1"/>
</dbReference>
<feature type="signal peptide" evidence="10">
    <location>
        <begin position="1"/>
        <end position="23"/>
    </location>
</feature>
<evidence type="ECO:0000256" key="2">
    <source>
        <dbReference type="ARBA" id="ARBA00007656"/>
    </source>
</evidence>
<dbReference type="InterPro" id="IPR027304">
    <property type="entry name" value="Trigger_fact/SurA_dom_sf"/>
</dbReference>
<comment type="catalytic activity">
    <reaction evidence="1">
        <text>[protein]-peptidylproline (omega=180) = [protein]-peptidylproline (omega=0)</text>
        <dbReference type="Rhea" id="RHEA:16237"/>
        <dbReference type="Rhea" id="RHEA-COMP:10747"/>
        <dbReference type="Rhea" id="RHEA-COMP:10748"/>
        <dbReference type="ChEBI" id="CHEBI:83833"/>
        <dbReference type="ChEBI" id="CHEBI:83834"/>
        <dbReference type="EC" id="5.2.1.8"/>
    </reaction>
</comment>
<dbReference type="RefSeq" id="WP_097141627.1">
    <property type="nucleotide sequence ID" value="NZ_OBQD01000013.1"/>
</dbReference>
<keyword evidence="10" id="KW-0732">Signal</keyword>
<evidence type="ECO:0000256" key="1">
    <source>
        <dbReference type="ARBA" id="ARBA00000971"/>
    </source>
</evidence>
<feature type="compositionally biased region" description="Basic and acidic residues" evidence="9">
    <location>
        <begin position="279"/>
        <end position="290"/>
    </location>
</feature>
<accession>A0A285USE2</accession>
<dbReference type="GO" id="GO:0003755">
    <property type="term" value="F:peptidyl-prolyl cis-trans isomerase activity"/>
    <property type="evidence" value="ECO:0007669"/>
    <property type="project" value="UniProtKB-KW"/>
</dbReference>
<proteinExistence type="inferred from homology"/>
<keyword evidence="5 8" id="KW-0697">Rotamase</keyword>
<sequence length="290" mass="31505">MIVKSIINSLFAGLILTAVPAFAEERADRVAARVGDAEILESDVTFATPFLGDPNPGATPEARKSAVVDALIDLKVVSDKAIKEGMENDETFKRQMALLKQQALRQAYLAKAAAAAVTEDALRKVYDERVAAMPAVEEVRVRHILLKDRPSAEATLKEISEGKPFDEVAKKASLDEASKENGGDLGFLTTEQFPSELGTAIMTMKPGELSSRPIETPFGFHVVRLEERRERKPPAFEAVSAELRRSMEAQAARKIMADLKAGARIEKLVPDVAMPEGSNDGHEHGAEGEE</sequence>
<dbReference type="EMBL" id="OBQD01000013">
    <property type="protein sequence ID" value="SOC44764.1"/>
    <property type="molecule type" value="Genomic_DNA"/>
</dbReference>
<dbReference type="InterPro" id="IPR000297">
    <property type="entry name" value="PPIase_PpiC"/>
</dbReference>